<keyword evidence="2" id="KW-1185">Reference proteome</keyword>
<reference evidence="1 2" key="1">
    <citation type="submission" date="2020-10" db="EMBL/GenBank/DDBJ databases">
        <title>Plant Genome Project.</title>
        <authorList>
            <person name="Zhang R.-G."/>
        </authorList>
    </citation>
    <scope>NUCLEOTIDE SEQUENCE [LARGE SCALE GENOMIC DNA]</scope>
    <source>
        <strain evidence="1">FAFU-HL-1</strain>
        <tissue evidence="1">Leaf</tissue>
    </source>
</reference>
<gene>
    <name evidence="1" type="ORF">SADUNF_Sadunf05G0127400</name>
</gene>
<proteinExistence type="predicted"/>
<organism evidence="1 2">
    <name type="scientific">Salix dunnii</name>
    <dbReference type="NCBI Taxonomy" id="1413687"/>
    <lineage>
        <taxon>Eukaryota</taxon>
        <taxon>Viridiplantae</taxon>
        <taxon>Streptophyta</taxon>
        <taxon>Embryophyta</taxon>
        <taxon>Tracheophyta</taxon>
        <taxon>Spermatophyta</taxon>
        <taxon>Magnoliopsida</taxon>
        <taxon>eudicotyledons</taxon>
        <taxon>Gunneridae</taxon>
        <taxon>Pentapetalae</taxon>
        <taxon>rosids</taxon>
        <taxon>fabids</taxon>
        <taxon>Malpighiales</taxon>
        <taxon>Salicaceae</taxon>
        <taxon>Saliceae</taxon>
        <taxon>Salix</taxon>
    </lineage>
</organism>
<sequence>MEIDNHTLSRPVIAEKSKGLGGNPAVAAHPPFIEEELFLVPWKLRSNTVICDVMRCVSSERVTRGYRSIPPEHQMVWKRILKVLHTQILVDKGIDPEMHYLEVMCWDDVKHRGNHLCLMIQ</sequence>
<evidence type="ECO:0000313" key="2">
    <source>
        <dbReference type="Proteomes" id="UP000657918"/>
    </source>
</evidence>
<comment type="caution">
    <text evidence="1">The sequence shown here is derived from an EMBL/GenBank/DDBJ whole genome shotgun (WGS) entry which is preliminary data.</text>
</comment>
<dbReference type="Proteomes" id="UP000657918">
    <property type="component" value="Unassembled WGS sequence"/>
</dbReference>
<dbReference type="EMBL" id="JADGMS010000005">
    <property type="protein sequence ID" value="KAF9682616.1"/>
    <property type="molecule type" value="Genomic_DNA"/>
</dbReference>
<dbReference type="AlphaFoldDB" id="A0A835KB21"/>
<evidence type="ECO:0000313" key="1">
    <source>
        <dbReference type="EMBL" id="KAF9682616.1"/>
    </source>
</evidence>
<protein>
    <submittedName>
        <fullName evidence="1">Uncharacterized protein</fullName>
    </submittedName>
</protein>
<accession>A0A835KB21</accession>
<name>A0A835KB21_9ROSI</name>